<evidence type="ECO:0000313" key="1">
    <source>
        <dbReference type="EMBL" id="GAA1531116.1"/>
    </source>
</evidence>
<dbReference type="Proteomes" id="UP001500363">
    <property type="component" value="Unassembled WGS sequence"/>
</dbReference>
<dbReference type="RefSeq" id="WP_344175401.1">
    <property type="nucleotide sequence ID" value="NZ_BAAANC010000002.1"/>
</dbReference>
<name>A0ABP4LTD9_9ACTN</name>
<proteinExistence type="predicted"/>
<organism evidence="1 2">
    <name type="scientific">Kribbella lupini</name>
    <dbReference type="NCBI Taxonomy" id="291602"/>
    <lineage>
        <taxon>Bacteria</taxon>
        <taxon>Bacillati</taxon>
        <taxon>Actinomycetota</taxon>
        <taxon>Actinomycetes</taxon>
        <taxon>Propionibacteriales</taxon>
        <taxon>Kribbellaceae</taxon>
        <taxon>Kribbella</taxon>
    </lineage>
</organism>
<protein>
    <submittedName>
        <fullName evidence="1">Uncharacterized protein</fullName>
    </submittedName>
</protein>
<gene>
    <name evidence="1" type="ORF">GCM10009741_36520</name>
</gene>
<comment type="caution">
    <text evidence="1">The sequence shown here is derived from an EMBL/GenBank/DDBJ whole genome shotgun (WGS) entry which is preliminary data.</text>
</comment>
<sequence length="56" mass="6193">MTTRTSEHRDVTPAEQPYVDGKFVSLCSCGAEFFGDDPDDADYQLLVHSAPDEITN</sequence>
<accession>A0ABP4LTD9</accession>
<dbReference type="EMBL" id="BAAANC010000002">
    <property type="protein sequence ID" value="GAA1531116.1"/>
    <property type="molecule type" value="Genomic_DNA"/>
</dbReference>
<reference evidence="2" key="1">
    <citation type="journal article" date="2019" name="Int. J. Syst. Evol. Microbiol.">
        <title>The Global Catalogue of Microorganisms (GCM) 10K type strain sequencing project: providing services to taxonomists for standard genome sequencing and annotation.</title>
        <authorList>
            <consortium name="The Broad Institute Genomics Platform"/>
            <consortium name="The Broad Institute Genome Sequencing Center for Infectious Disease"/>
            <person name="Wu L."/>
            <person name="Ma J."/>
        </authorList>
    </citation>
    <scope>NUCLEOTIDE SEQUENCE [LARGE SCALE GENOMIC DNA]</scope>
    <source>
        <strain evidence="2">JCM 14303</strain>
    </source>
</reference>
<evidence type="ECO:0000313" key="2">
    <source>
        <dbReference type="Proteomes" id="UP001500363"/>
    </source>
</evidence>
<keyword evidence="2" id="KW-1185">Reference proteome</keyword>